<dbReference type="GO" id="GO:0007219">
    <property type="term" value="P:Notch signaling pathway"/>
    <property type="evidence" value="ECO:0007669"/>
    <property type="project" value="TreeGrafter"/>
</dbReference>
<gene>
    <name evidence="8" type="ORF">DSTB1V02_LOCUS2737</name>
</gene>
<sequence>MRRVKLVSIHALLIFIAVASVHRAEAGLRLSDTIGYYEVLTYDTNPVQEEHARVRRSLSTYSQVAINFWSHGKEFRLRLKRDVETFSPGFILENSVGSDSVDTAHLFFGHLHGVPGSSVYGSLHDGVFEGNIEMPEGTYYVERANHYFPQNQRRHFDFHSVIYSENVVEEPKSPSRQQAEFGSCGLNETREEWMHQIQSSMETPPQTVEDVDWESVWEQENPALKYLSREKRASLVRGKLATFSPRGGIGNGNNNSTCELFIRTDPMLYKYYLDHEDLPEVRVKEEIVSLVQLLVKAISHIYSNTRFNMGRFNHSGITFTVQRLRVDNYTQDCRYGHSLNPFCNPSVDVTSFLTQFSQDNHDAFCLAIMLTFRDFADGTLGLAWVASPNRGNKGGVCERRGRIANQKQELSLNTAVVTFLNYASKVTPKVSQLTLAHEIGHNFGAAHDPDNVFSCVPGQLQGGNYIMYRHATKGNLPNNRKFSECSIRNMSLVLDAIYLSLHVENGKFYCFKASNLTFCGNRIVEEGEECDCGFDDDECRHDPCCSPRISSNGEQNSNACKLKHGPGSCSPSQGPCCDSKTCGVVLPERQLECAKESDCKYHSICDGRHPQCPSPPNKPDFTECNTNTQVCVHGECSGAYCLKWGLQECFLTSDVIQDKHKLCELACQEQDRPHTCVSTSVLVANGSRAHNYSVIHLMPGSACDNYQGYCDVFQMCRRVDEEGPLLRIKNLLFGSETLETIRDWITSKWWAVVLIGLSMVICTGGFIKCCAVHTPSSNPKQPPARRLTDTFVYGPMTTARRMGSAANSTLRRLVLHTGITIQLPMCPMDNAITITMEVVGNDTEGPHHRADPDPLFRLITLSQPLPWPLFHRVGLRGEQEPKHVLLISAQNWQDREHHGAKVKLEQIPLEVRRQKR</sequence>
<keyword evidence="9" id="KW-1185">Reference proteome</keyword>
<dbReference type="InterPro" id="IPR036436">
    <property type="entry name" value="Disintegrin_dom_sf"/>
</dbReference>
<dbReference type="Pfam" id="PF21299">
    <property type="entry name" value="ADAM10_Cys-rich"/>
    <property type="match status" value="1"/>
</dbReference>
<evidence type="ECO:0000256" key="2">
    <source>
        <dbReference type="ARBA" id="ARBA00012332"/>
    </source>
</evidence>
<name>A0A7R8X2G7_9CRUS</name>
<feature type="active site" evidence="4">
    <location>
        <position position="438"/>
    </location>
</feature>
<organism evidence="8">
    <name type="scientific">Darwinula stevensoni</name>
    <dbReference type="NCBI Taxonomy" id="69355"/>
    <lineage>
        <taxon>Eukaryota</taxon>
        <taxon>Metazoa</taxon>
        <taxon>Ecdysozoa</taxon>
        <taxon>Arthropoda</taxon>
        <taxon>Crustacea</taxon>
        <taxon>Oligostraca</taxon>
        <taxon>Ostracoda</taxon>
        <taxon>Podocopa</taxon>
        <taxon>Podocopida</taxon>
        <taxon>Darwinulocopina</taxon>
        <taxon>Darwinuloidea</taxon>
        <taxon>Darwinulidae</taxon>
        <taxon>Darwinula</taxon>
    </lineage>
</organism>
<proteinExistence type="predicted"/>
<dbReference type="Pfam" id="PF13574">
    <property type="entry name" value="Reprolysin_2"/>
    <property type="match status" value="1"/>
</dbReference>
<dbReference type="PANTHER" id="PTHR45702">
    <property type="entry name" value="ADAM10/ADAM17 METALLOPEPTIDASE FAMILY MEMBER"/>
    <property type="match status" value="1"/>
</dbReference>
<dbReference type="Gene3D" id="3.40.390.10">
    <property type="entry name" value="Collagenase (Catalytic Domain)"/>
    <property type="match status" value="1"/>
</dbReference>
<comment type="catalytic activity">
    <reaction evidence="1">
        <text>Endopeptidase of broad specificity.</text>
        <dbReference type="EC" id="3.4.24.81"/>
    </reaction>
</comment>
<dbReference type="PROSITE" id="PS50214">
    <property type="entry name" value="DISINTEGRIN_2"/>
    <property type="match status" value="1"/>
</dbReference>
<dbReference type="EMBL" id="CAJPEV010000317">
    <property type="protein sequence ID" value="CAG0883895.1"/>
    <property type="molecule type" value="Genomic_DNA"/>
</dbReference>
<keyword evidence="4" id="KW-0479">Metal-binding</keyword>
<feature type="chain" id="PRO_5036402398" description="ADAM10 endopeptidase" evidence="5">
    <location>
        <begin position="27"/>
        <end position="916"/>
    </location>
</feature>
<feature type="binding site" evidence="4">
    <location>
        <position position="437"/>
    </location>
    <ligand>
        <name>Zn(2+)</name>
        <dbReference type="ChEBI" id="CHEBI:29105"/>
        <note>catalytic</note>
    </ligand>
</feature>
<dbReference type="GO" id="GO:0005886">
    <property type="term" value="C:plasma membrane"/>
    <property type="evidence" value="ECO:0007669"/>
    <property type="project" value="TreeGrafter"/>
</dbReference>
<evidence type="ECO:0000256" key="1">
    <source>
        <dbReference type="ARBA" id="ARBA00001809"/>
    </source>
</evidence>
<evidence type="ECO:0000256" key="3">
    <source>
        <dbReference type="ARBA" id="ARBA00022685"/>
    </source>
</evidence>
<evidence type="ECO:0000256" key="5">
    <source>
        <dbReference type="SAM" id="SignalP"/>
    </source>
</evidence>
<dbReference type="GO" id="GO:0006509">
    <property type="term" value="P:membrane protein ectodomain proteolysis"/>
    <property type="evidence" value="ECO:0007669"/>
    <property type="project" value="TreeGrafter"/>
</dbReference>
<evidence type="ECO:0000256" key="4">
    <source>
        <dbReference type="PROSITE-ProRule" id="PRU00276"/>
    </source>
</evidence>
<reference evidence="8" key="1">
    <citation type="submission" date="2020-11" db="EMBL/GenBank/DDBJ databases">
        <authorList>
            <person name="Tran Van P."/>
        </authorList>
    </citation>
    <scope>NUCLEOTIDE SEQUENCE</scope>
</reference>
<feature type="domain" description="Disintegrin" evidence="6">
    <location>
        <begin position="516"/>
        <end position="620"/>
    </location>
</feature>
<dbReference type="PANTHER" id="PTHR45702:SF2">
    <property type="entry name" value="KUZBANIAN, ISOFORM A"/>
    <property type="match status" value="1"/>
</dbReference>
<dbReference type="SUPFAM" id="SSF55486">
    <property type="entry name" value="Metalloproteases ('zincins'), catalytic domain"/>
    <property type="match status" value="1"/>
</dbReference>
<dbReference type="GO" id="GO:0004222">
    <property type="term" value="F:metalloendopeptidase activity"/>
    <property type="evidence" value="ECO:0007669"/>
    <property type="project" value="InterPro"/>
</dbReference>
<dbReference type="EC" id="3.4.24.81" evidence="2"/>
<keyword evidence="4" id="KW-0862">Zinc</keyword>
<evidence type="ECO:0000259" key="7">
    <source>
        <dbReference type="PROSITE" id="PS50215"/>
    </source>
</evidence>
<feature type="binding site" evidence="4">
    <location>
        <position position="447"/>
    </location>
    <ligand>
        <name>Zn(2+)</name>
        <dbReference type="ChEBI" id="CHEBI:29105"/>
        <note>catalytic</note>
    </ligand>
</feature>
<dbReference type="InterPro" id="IPR024079">
    <property type="entry name" value="MetalloPept_cat_dom_sf"/>
</dbReference>
<dbReference type="Gene3D" id="4.10.70.10">
    <property type="entry name" value="Disintegrin domain"/>
    <property type="match status" value="1"/>
</dbReference>
<dbReference type="InterPro" id="IPR051489">
    <property type="entry name" value="ADAM_Metalloproteinase"/>
</dbReference>
<dbReference type="InterPro" id="IPR001590">
    <property type="entry name" value="Peptidase_M12B"/>
</dbReference>
<feature type="signal peptide" evidence="5">
    <location>
        <begin position="1"/>
        <end position="26"/>
    </location>
</feature>
<feature type="binding site" evidence="4">
    <location>
        <position position="441"/>
    </location>
    <ligand>
        <name>Zn(2+)</name>
        <dbReference type="ChEBI" id="CHEBI:29105"/>
        <note>catalytic</note>
    </ligand>
</feature>
<dbReference type="SMART" id="SM00050">
    <property type="entry name" value="DISIN"/>
    <property type="match status" value="1"/>
</dbReference>
<dbReference type="EMBL" id="LR899834">
    <property type="protein sequence ID" value="CAD7242792.1"/>
    <property type="molecule type" value="Genomic_DNA"/>
</dbReference>
<evidence type="ECO:0000313" key="9">
    <source>
        <dbReference type="Proteomes" id="UP000677054"/>
    </source>
</evidence>
<evidence type="ECO:0000313" key="8">
    <source>
        <dbReference type="EMBL" id="CAD7242792.1"/>
    </source>
</evidence>
<accession>A0A7R8X2G7</accession>
<dbReference type="PROSITE" id="PS50215">
    <property type="entry name" value="ADAM_MEPRO"/>
    <property type="match status" value="1"/>
</dbReference>
<comment type="caution">
    <text evidence="4">Lacks conserved residue(s) required for the propagation of feature annotation.</text>
</comment>
<keyword evidence="5" id="KW-0732">Signal</keyword>
<dbReference type="InterPro" id="IPR049038">
    <property type="entry name" value="ADAM10_Cys-rich"/>
</dbReference>
<protein>
    <recommendedName>
        <fullName evidence="2">ADAM10 endopeptidase</fullName>
        <ecNumber evidence="2">3.4.24.81</ecNumber>
    </recommendedName>
</protein>
<dbReference type="AlphaFoldDB" id="A0A7R8X2G7"/>
<evidence type="ECO:0000259" key="6">
    <source>
        <dbReference type="PROSITE" id="PS50214"/>
    </source>
</evidence>
<dbReference type="OrthoDB" id="2149267at2759"/>
<keyword evidence="3" id="KW-0165">Cleavage on pair of basic residues</keyword>
<dbReference type="Proteomes" id="UP000677054">
    <property type="component" value="Unassembled WGS sequence"/>
</dbReference>
<dbReference type="GO" id="GO:0046872">
    <property type="term" value="F:metal ion binding"/>
    <property type="evidence" value="ECO:0007669"/>
    <property type="project" value="UniProtKB-KW"/>
</dbReference>
<dbReference type="InterPro" id="IPR001762">
    <property type="entry name" value="Disintegrin_dom"/>
</dbReference>
<feature type="domain" description="Peptidase M12B" evidence="7">
    <location>
        <begin position="256"/>
        <end position="494"/>
    </location>
</feature>